<proteinExistence type="predicted"/>
<evidence type="ECO:0000313" key="2">
    <source>
        <dbReference type="Proteomes" id="UP000077202"/>
    </source>
</evidence>
<dbReference type="SUPFAM" id="SSF51182">
    <property type="entry name" value="RmlC-like cupins"/>
    <property type="match status" value="1"/>
</dbReference>
<sequence>MWGLVACPPGLFLSLYGTRSKCLSRALQQEADLQSYRRQRSFSSHYFQECLRLQLHQDPYSRTTTIRGQDWPFRSAMVSIHILTSTRIWHPSSLPKHIYTFSTRTASHSWGGQCRVQEPRSGEGIARVTIRRRIFCPLVPVFNATTSMADSSEDPKSFKYMQLWASQDGETHIKECKMKGFDLQKYSSELQFVKTDFGGQPQKIIFTELSAGLRQPLHPCPEVQFVITLSGSWYIETTDGSRYEFQPGEVLFQDNTKNSPADKTPQHFSGAVGDLPCQQFIIQFDRSPEVDNPEPF</sequence>
<organism evidence="1 2">
    <name type="scientific">Marchantia polymorpha subsp. ruderalis</name>
    <dbReference type="NCBI Taxonomy" id="1480154"/>
    <lineage>
        <taxon>Eukaryota</taxon>
        <taxon>Viridiplantae</taxon>
        <taxon>Streptophyta</taxon>
        <taxon>Embryophyta</taxon>
        <taxon>Marchantiophyta</taxon>
        <taxon>Marchantiopsida</taxon>
        <taxon>Marchantiidae</taxon>
        <taxon>Marchantiales</taxon>
        <taxon>Marchantiaceae</taxon>
        <taxon>Marchantia</taxon>
    </lineage>
</organism>
<protein>
    <submittedName>
        <fullName evidence="1">Uncharacterized protein</fullName>
    </submittedName>
</protein>
<keyword evidence="2" id="KW-1185">Reference proteome</keyword>
<dbReference type="InterPro" id="IPR011051">
    <property type="entry name" value="RmlC_Cupin_sf"/>
</dbReference>
<dbReference type="Proteomes" id="UP000077202">
    <property type="component" value="Unassembled WGS sequence"/>
</dbReference>
<reference evidence="1" key="1">
    <citation type="submission" date="2016-03" db="EMBL/GenBank/DDBJ databases">
        <title>Mechanisms controlling the formation of the plant cell surface in tip-growing cells are functionally conserved among land plants.</title>
        <authorList>
            <person name="Honkanen S."/>
            <person name="Jones V.A."/>
            <person name="Morieri G."/>
            <person name="Champion C."/>
            <person name="Hetherington A.J."/>
            <person name="Kelly S."/>
            <person name="Saint-Marcoux D."/>
            <person name="Proust H."/>
            <person name="Prescott H."/>
            <person name="Dolan L."/>
        </authorList>
    </citation>
    <scope>NUCLEOTIDE SEQUENCE [LARGE SCALE GENOMIC DNA]</scope>
    <source>
        <tissue evidence="1">Whole gametophyte</tissue>
    </source>
</reference>
<evidence type="ECO:0000313" key="1">
    <source>
        <dbReference type="EMBL" id="OAE20702.1"/>
    </source>
</evidence>
<name>A0A176VK33_MARPO</name>
<gene>
    <name evidence="1" type="ORF">AXG93_154s1760</name>
</gene>
<accession>A0A176VK33</accession>
<dbReference type="EMBL" id="LVLJ01003591">
    <property type="protein sequence ID" value="OAE20702.1"/>
    <property type="molecule type" value="Genomic_DNA"/>
</dbReference>
<comment type="caution">
    <text evidence="1">The sequence shown here is derived from an EMBL/GenBank/DDBJ whole genome shotgun (WGS) entry which is preliminary data.</text>
</comment>
<dbReference type="CDD" id="cd07009">
    <property type="entry name" value="cupin_BLL0285-like"/>
    <property type="match status" value="1"/>
</dbReference>
<dbReference type="AlphaFoldDB" id="A0A176VK33"/>